<evidence type="ECO:0000256" key="1">
    <source>
        <dbReference type="SAM" id="Phobius"/>
    </source>
</evidence>
<protein>
    <submittedName>
        <fullName evidence="2">Riboflavin synthase subunit beta</fullName>
    </submittedName>
</protein>
<reference evidence="2 3" key="1">
    <citation type="submission" date="2020-01" db="EMBL/GenBank/DDBJ databases">
        <title>Spongiivirga citrea KCTC 32990T.</title>
        <authorList>
            <person name="Wang G."/>
        </authorList>
    </citation>
    <scope>NUCLEOTIDE SEQUENCE [LARGE SCALE GENOMIC DNA]</scope>
    <source>
        <strain evidence="2 3">KCTC 32990</strain>
    </source>
</reference>
<organism evidence="2 3">
    <name type="scientific">Spongiivirga citrea</name>
    <dbReference type="NCBI Taxonomy" id="1481457"/>
    <lineage>
        <taxon>Bacteria</taxon>
        <taxon>Pseudomonadati</taxon>
        <taxon>Bacteroidota</taxon>
        <taxon>Flavobacteriia</taxon>
        <taxon>Flavobacteriales</taxon>
        <taxon>Flavobacteriaceae</taxon>
        <taxon>Spongiivirga</taxon>
    </lineage>
</organism>
<evidence type="ECO:0000313" key="2">
    <source>
        <dbReference type="EMBL" id="NER15682.1"/>
    </source>
</evidence>
<feature type="transmembrane region" description="Helical" evidence="1">
    <location>
        <begin position="71"/>
        <end position="93"/>
    </location>
</feature>
<dbReference type="EMBL" id="JAABOQ010000001">
    <property type="protein sequence ID" value="NER15682.1"/>
    <property type="molecule type" value="Genomic_DNA"/>
</dbReference>
<dbReference type="Proteomes" id="UP000474296">
    <property type="component" value="Unassembled WGS sequence"/>
</dbReference>
<keyword evidence="1" id="KW-1133">Transmembrane helix</keyword>
<comment type="caution">
    <text evidence="2">The sequence shown here is derived from an EMBL/GenBank/DDBJ whole genome shotgun (WGS) entry which is preliminary data.</text>
</comment>
<sequence>MGRFNNLRKNKKYNYEPRYYENDSEDRPFKMDGRLTKYSKLYNTKDHSLKAKIGRAVHDLNQSDPSVNRRLLIIIAILLLIFLYIIDFDLSIFS</sequence>
<dbReference type="RefSeq" id="WP_164028958.1">
    <property type="nucleotide sequence ID" value="NZ_JAABOQ010000001.1"/>
</dbReference>
<proteinExistence type="predicted"/>
<accession>A0A6M0CE34</accession>
<keyword evidence="1" id="KW-0472">Membrane</keyword>
<name>A0A6M0CE34_9FLAO</name>
<keyword evidence="1" id="KW-0812">Transmembrane</keyword>
<evidence type="ECO:0000313" key="3">
    <source>
        <dbReference type="Proteomes" id="UP000474296"/>
    </source>
</evidence>
<gene>
    <name evidence="2" type="ORF">GWK10_00570</name>
</gene>
<dbReference type="AlphaFoldDB" id="A0A6M0CE34"/>
<keyword evidence="3" id="KW-1185">Reference proteome</keyword>